<dbReference type="EMBL" id="JAADYS010000101">
    <property type="protein sequence ID" value="KAF4472226.1"/>
    <property type="molecule type" value="Genomic_DNA"/>
</dbReference>
<evidence type="ECO:0000313" key="1">
    <source>
        <dbReference type="EMBL" id="KAF4472226.1"/>
    </source>
</evidence>
<protein>
    <submittedName>
        <fullName evidence="1">Uncharacterized protein</fullName>
    </submittedName>
</protein>
<name>A0A8H4LQG9_9HYPO</name>
<proteinExistence type="predicted"/>
<comment type="caution">
    <text evidence="1">The sequence shown here is derived from an EMBL/GenBank/DDBJ whole genome shotgun (WGS) entry which is preliminary data.</text>
</comment>
<dbReference type="AlphaFoldDB" id="A0A8H4LQG9"/>
<evidence type="ECO:0000313" key="2">
    <source>
        <dbReference type="Proteomes" id="UP000554235"/>
    </source>
</evidence>
<sequence length="100" mass="11039">MGRGVKRDLTDFIDSIPDEKLEGFPDSQSTLYRNKDFRLDMQGITSSGDWNLQIQVNSGATTTSLKRLAPRTIAGPVLVSPTAPLAPDQIRAEFKRTFGI</sequence>
<dbReference type="OrthoDB" id="3521506at2759"/>
<accession>A0A8H4LQG9</accession>
<dbReference type="Proteomes" id="UP000554235">
    <property type="component" value="Unassembled WGS sequence"/>
</dbReference>
<keyword evidence="2" id="KW-1185">Reference proteome</keyword>
<reference evidence="1 2" key="1">
    <citation type="submission" date="2020-01" db="EMBL/GenBank/DDBJ databases">
        <title>Identification and distribution of gene clusters putatively required for synthesis of sphingolipid metabolism inhibitors in phylogenetically diverse species of the filamentous fungus Fusarium.</title>
        <authorList>
            <person name="Kim H.-S."/>
            <person name="Busman M."/>
            <person name="Brown D.W."/>
            <person name="Divon H."/>
            <person name="Uhlig S."/>
            <person name="Proctor R.H."/>
        </authorList>
    </citation>
    <scope>NUCLEOTIDE SEQUENCE [LARGE SCALE GENOMIC DNA]</scope>
    <source>
        <strain evidence="1 2">NRRL 20459</strain>
    </source>
</reference>
<gene>
    <name evidence="1" type="ORF">FALBO_862</name>
</gene>
<organism evidence="1 2">
    <name type="scientific">Fusarium albosuccineum</name>
    <dbReference type="NCBI Taxonomy" id="1237068"/>
    <lineage>
        <taxon>Eukaryota</taxon>
        <taxon>Fungi</taxon>
        <taxon>Dikarya</taxon>
        <taxon>Ascomycota</taxon>
        <taxon>Pezizomycotina</taxon>
        <taxon>Sordariomycetes</taxon>
        <taxon>Hypocreomycetidae</taxon>
        <taxon>Hypocreales</taxon>
        <taxon>Nectriaceae</taxon>
        <taxon>Fusarium</taxon>
        <taxon>Fusarium decemcellulare species complex</taxon>
    </lineage>
</organism>